<evidence type="ECO:0000313" key="2">
    <source>
        <dbReference type="EMBL" id="MXO84078.1"/>
    </source>
</evidence>
<dbReference type="AlphaFoldDB" id="A0A844Z8D5"/>
<comment type="caution">
    <text evidence="2">The sequence shown here is derived from an EMBL/GenBank/DDBJ whole genome shotgun (WGS) entry which is preliminary data.</text>
</comment>
<keyword evidence="1" id="KW-0472">Membrane</keyword>
<evidence type="ECO:0000256" key="1">
    <source>
        <dbReference type="SAM" id="Phobius"/>
    </source>
</evidence>
<organism evidence="2 3">
    <name type="scientific">Pontixanthobacter aestiaquae</name>
    <dbReference type="NCBI Taxonomy" id="1509367"/>
    <lineage>
        <taxon>Bacteria</taxon>
        <taxon>Pseudomonadati</taxon>
        <taxon>Pseudomonadota</taxon>
        <taxon>Alphaproteobacteria</taxon>
        <taxon>Sphingomonadales</taxon>
        <taxon>Erythrobacteraceae</taxon>
        <taxon>Pontixanthobacter</taxon>
    </lineage>
</organism>
<dbReference type="Proteomes" id="UP000460290">
    <property type="component" value="Unassembled WGS sequence"/>
</dbReference>
<dbReference type="OrthoDB" id="7510635at2"/>
<protein>
    <submittedName>
        <fullName evidence="2">Uncharacterized protein</fullName>
    </submittedName>
</protein>
<gene>
    <name evidence="2" type="ORF">GRI35_11940</name>
</gene>
<proteinExistence type="predicted"/>
<dbReference type="EMBL" id="WTYZ01000001">
    <property type="protein sequence ID" value="MXO84078.1"/>
    <property type="molecule type" value="Genomic_DNA"/>
</dbReference>
<evidence type="ECO:0000313" key="3">
    <source>
        <dbReference type="Proteomes" id="UP000460290"/>
    </source>
</evidence>
<dbReference type="RefSeq" id="WP_160614359.1">
    <property type="nucleotide sequence ID" value="NZ_JAUFQM010000001.1"/>
</dbReference>
<keyword evidence="1" id="KW-0812">Transmembrane</keyword>
<sequence>MDWLMIAVGLMWAIVSLATFIWPKYGIQNSDQRQSRLREIDAGADEAFFEEKRELESYSGRFPSAKFARVVAIIMLPLSLIMIWSGLSV</sequence>
<reference evidence="2 3" key="1">
    <citation type="submission" date="2019-12" db="EMBL/GenBank/DDBJ databases">
        <title>Genomic-based taxomic classification of the family Erythrobacteraceae.</title>
        <authorList>
            <person name="Xu L."/>
        </authorList>
    </citation>
    <scope>NUCLEOTIDE SEQUENCE [LARGE SCALE GENOMIC DNA]</scope>
    <source>
        <strain evidence="2 3">KCTC 42006</strain>
    </source>
</reference>
<name>A0A844Z8D5_9SPHN</name>
<keyword evidence="3" id="KW-1185">Reference proteome</keyword>
<accession>A0A844Z8D5</accession>
<feature type="transmembrane region" description="Helical" evidence="1">
    <location>
        <begin position="6"/>
        <end position="27"/>
    </location>
</feature>
<keyword evidence="1" id="KW-1133">Transmembrane helix</keyword>
<feature type="transmembrane region" description="Helical" evidence="1">
    <location>
        <begin position="67"/>
        <end position="87"/>
    </location>
</feature>